<proteinExistence type="predicted"/>
<accession>A0ABR2GVF1</accession>
<dbReference type="EMBL" id="JAPFFF010000057">
    <property type="protein sequence ID" value="KAK8837904.1"/>
    <property type="molecule type" value="Genomic_DNA"/>
</dbReference>
<gene>
    <name evidence="1" type="ORF">M9Y10_035845</name>
</gene>
<dbReference type="Proteomes" id="UP001470230">
    <property type="component" value="Unassembled WGS sequence"/>
</dbReference>
<organism evidence="1 2">
    <name type="scientific">Tritrichomonas musculus</name>
    <dbReference type="NCBI Taxonomy" id="1915356"/>
    <lineage>
        <taxon>Eukaryota</taxon>
        <taxon>Metamonada</taxon>
        <taxon>Parabasalia</taxon>
        <taxon>Tritrichomonadida</taxon>
        <taxon>Tritrichomonadidae</taxon>
        <taxon>Tritrichomonas</taxon>
    </lineage>
</organism>
<keyword evidence="2" id="KW-1185">Reference proteome</keyword>
<evidence type="ECO:0000313" key="1">
    <source>
        <dbReference type="EMBL" id="KAK8837904.1"/>
    </source>
</evidence>
<sequence length="144" mass="17293">MFELLRYIKYPNISQLKKEVFKHRNSPEIMIIDKYENKDNKYFILCFDFKIIIIDQQSKDNSDEQFLKSILSKHHTFNKYFLLNDEDANPESGSEKILSLYTLNKFNNFLINQKHIFNSTIQDIWRIITRCLSAFIIKKGQENS</sequence>
<reference evidence="1 2" key="1">
    <citation type="submission" date="2024-04" db="EMBL/GenBank/DDBJ databases">
        <title>Tritrichomonas musculus Genome.</title>
        <authorList>
            <person name="Alves-Ferreira E."/>
            <person name="Grigg M."/>
            <person name="Lorenzi H."/>
            <person name="Galac M."/>
        </authorList>
    </citation>
    <scope>NUCLEOTIDE SEQUENCE [LARGE SCALE GENOMIC DNA]</scope>
    <source>
        <strain evidence="1 2">EAF2021</strain>
    </source>
</reference>
<name>A0ABR2GVF1_9EUKA</name>
<evidence type="ECO:0000313" key="2">
    <source>
        <dbReference type="Proteomes" id="UP001470230"/>
    </source>
</evidence>
<comment type="caution">
    <text evidence="1">The sequence shown here is derived from an EMBL/GenBank/DDBJ whole genome shotgun (WGS) entry which is preliminary data.</text>
</comment>
<protein>
    <submittedName>
        <fullName evidence="1">Uncharacterized protein</fullName>
    </submittedName>
</protein>